<sequence length="140" mass="16310">MHRMFNCTHKGAEKIKFYEVSQLGFSWNRVRKRRHKSLACRRHCTTYDIFVPSRARHHSNGKILPDQTAQRPREKLKRSWVSNWKRCHHEGAVSAPTPYERKNNTCIQLHTNNAGTAYMPRDQGLHQFILTLGIGLGSSK</sequence>
<gene>
    <name evidence="1" type="ORF">COCMIDRAFT_21575</name>
</gene>
<dbReference type="RefSeq" id="XP_007682504.1">
    <property type="nucleotide sequence ID" value="XM_007684314.1"/>
</dbReference>
<dbReference type="GeneID" id="19120080"/>
<name>W6ZTI6_COCMI</name>
<organism evidence="1 2">
    <name type="scientific">Bipolaris oryzae ATCC 44560</name>
    <dbReference type="NCBI Taxonomy" id="930090"/>
    <lineage>
        <taxon>Eukaryota</taxon>
        <taxon>Fungi</taxon>
        <taxon>Dikarya</taxon>
        <taxon>Ascomycota</taxon>
        <taxon>Pezizomycotina</taxon>
        <taxon>Dothideomycetes</taxon>
        <taxon>Pleosporomycetidae</taxon>
        <taxon>Pleosporales</taxon>
        <taxon>Pleosporineae</taxon>
        <taxon>Pleosporaceae</taxon>
        <taxon>Bipolaris</taxon>
    </lineage>
</organism>
<reference evidence="1 2" key="1">
    <citation type="journal article" date="2013" name="PLoS Genet.">
        <title>Comparative genome structure, secondary metabolite, and effector coding capacity across Cochliobolus pathogens.</title>
        <authorList>
            <person name="Condon B.J."/>
            <person name="Leng Y."/>
            <person name="Wu D."/>
            <person name="Bushley K.E."/>
            <person name="Ohm R.A."/>
            <person name="Otillar R."/>
            <person name="Martin J."/>
            <person name="Schackwitz W."/>
            <person name="Grimwood J."/>
            <person name="MohdZainudin N."/>
            <person name="Xue C."/>
            <person name="Wang R."/>
            <person name="Manning V.A."/>
            <person name="Dhillon B."/>
            <person name="Tu Z.J."/>
            <person name="Steffenson B.J."/>
            <person name="Salamov A."/>
            <person name="Sun H."/>
            <person name="Lowry S."/>
            <person name="LaButti K."/>
            <person name="Han J."/>
            <person name="Copeland A."/>
            <person name="Lindquist E."/>
            <person name="Barry K."/>
            <person name="Schmutz J."/>
            <person name="Baker S.E."/>
            <person name="Ciuffetti L.M."/>
            <person name="Grigoriev I.V."/>
            <person name="Zhong S."/>
            <person name="Turgeon B.G."/>
        </authorList>
    </citation>
    <scope>NUCLEOTIDE SEQUENCE [LARGE SCALE GENOMIC DNA]</scope>
    <source>
        <strain evidence="1 2">ATCC 44560</strain>
    </source>
</reference>
<dbReference type="EMBL" id="KI963920">
    <property type="protein sequence ID" value="EUC50854.1"/>
    <property type="molecule type" value="Genomic_DNA"/>
</dbReference>
<proteinExistence type="predicted"/>
<evidence type="ECO:0000313" key="2">
    <source>
        <dbReference type="Proteomes" id="UP000054032"/>
    </source>
</evidence>
<evidence type="ECO:0000313" key="1">
    <source>
        <dbReference type="EMBL" id="EUC50854.1"/>
    </source>
</evidence>
<dbReference type="AlphaFoldDB" id="W6ZTI6"/>
<dbReference type="HOGENOM" id="CLU_1834806_0_0_1"/>
<protein>
    <submittedName>
        <fullName evidence="1">Uncharacterized protein</fullName>
    </submittedName>
</protein>
<keyword evidence="2" id="KW-1185">Reference proteome</keyword>
<accession>W6ZTI6</accession>
<dbReference type="KEGG" id="bor:COCMIDRAFT_21575"/>
<dbReference type="Proteomes" id="UP000054032">
    <property type="component" value="Unassembled WGS sequence"/>
</dbReference>